<dbReference type="VEuPathDB" id="TriTrypDB:TM35_000391500"/>
<dbReference type="RefSeq" id="XP_028879042.1">
    <property type="nucleotide sequence ID" value="XM_029029666.1"/>
</dbReference>
<evidence type="ECO:0000313" key="2">
    <source>
        <dbReference type="Proteomes" id="UP000192257"/>
    </source>
</evidence>
<evidence type="ECO:0000313" key="1">
    <source>
        <dbReference type="EMBL" id="ORC84976.1"/>
    </source>
</evidence>
<dbReference type="STRING" id="67003.A0A1X0NJX2"/>
<dbReference type="AlphaFoldDB" id="A0A1X0NJX2"/>
<organism evidence="1 2">
    <name type="scientific">Trypanosoma theileri</name>
    <dbReference type="NCBI Taxonomy" id="67003"/>
    <lineage>
        <taxon>Eukaryota</taxon>
        <taxon>Discoba</taxon>
        <taxon>Euglenozoa</taxon>
        <taxon>Kinetoplastea</taxon>
        <taxon>Metakinetoplastina</taxon>
        <taxon>Trypanosomatida</taxon>
        <taxon>Trypanosomatidae</taxon>
        <taxon>Trypanosoma</taxon>
    </lineage>
</organism>
<dbReference type="Proteomes" id="UP000192257">
    <property type="component" value="Unassembled WGS sequence"/>
</dbReference>
<name>A0A1X0NJX2_9TRYP</name>
<proteinExistence type="predicted"/>
<protein>
    <submittedName>
        <fullName evidence="1">Putative glycerate kinase</fullName>
    </submittedName>
</protein>
<accession>A0A1X0NJX2</accession>
<keyword evidence="1" id="KW-0418">Kinase</keyword>
<dbReference type="GO" id="GO:0016301">
    <property type="term" value="F:kinase activity"/>
    <property type="evidence" value="ECO:0007669"/>
    <property type="project" value="UniProtKB-KW"/>
</dbReference>
<comment type="caution">
    <text evidence="1">The sequence shown here is derived from an EMBL/GenBank/DDBJ whole genome shotgun (WGS) entry which is preliminary data.</text>
</comment>
<dbReference type="GeneID" id="39989446"/>
<keyword evidence="2" id="KW-1185">Reference proteome</keyword>
<keyword evidence="1" id="KW-0808">Transferase</keyword>
<dbReference type="OrthoDB" id="10262596at2759"/>
<sequence length="103" mass="11337">MLRDVVVVCGRMSYSGGEEVRRLLLTHMQTTGGPAEREVCAEAIPRVHLLSLTPRHFPVKEALGNAGVCVGKLMLQFLVDPDFEKKEKSGAASAVERKMRAKM</sequence>
<reference evidence="1 2" key="1">
    <citation type="submission" date="2017-03" db="EMBL/GenBank/DDBJ databases">
        <title>An alternative strategy for trypanosome survival in the mammalian bloodstream revealed through genome and transcriptome analysis of the ubiquitous bovine parasite Trypanosoma (Megatrypanum) theileri.</title>
        <authorList>
            <person name="Kelly S."/>
            <person name="Ivens A."/>
            <person name="Mott A."/>
            <person name="O'Neill E."/>
            <person name="Emms D."/>
            <person name="Macleod O."/>
            <person name="Voorheis P."/>
            <person name="Matthews J."/>
            <person name="Matthews K."/>
            <person name="Carrington M."/>
        </authorList>
    </citation>
    <scope>NUCLEOTIDE SEQUENCE [LARGE SCALE GENOMIC DNA]</scope>
    <source>
        <strain evidence="1">Edinburgh</strain>
    </source>
</reference>
<dbReference type="EMBL" id="NBCO01000039">
    <property type="protein sequence ID" value="ORC84976.1"/>
    <property type="molecule type" value="Genomic_DNA"/>
</dbReference>
<gene>
    <name evidence="1" type="ORF">TM35_000391500</name>
</gene>